<sequence length="540" mass="59389">MKKIVTKKIGITLACTTLLGGVVAPVAVPAFQNIVHAEETNQQQPISVAVIAISETDGPLSHHYITINPGETKTIDAPKVEGWKLDQYTNPTYELTYDQALKTLNSAGFVWVQFWMIKDAAPTTKEPVIFTVAHRVAGGDDLLLDNAVVNPGESITLAPITVDGYVARADNKYTYTYDEVATGSSSLFVAEILYDKVTVEQPKDLAQTVSYMVQMIDQDNKVLQSEVRTGIEGVGATISIPQLEGYLFRGYQTPTGSDFSGKQTEISFPIQKDAVITLRYQFIPPIDEIISPEKRAEYQSVYDEFHRTILEAYTVYKQELGTDGIAYDKVENLSGDLQAIHSELVINTRLLDTPLGTVLSDDYFISGLAWTDDYWNYRMEQLKENTQTLKTALANIAKSKADVNNSDNNRDTNTDTNTNVGENNDNSNSNGADTTSNTNTAIVDNPAENGPEDNNQTDTNNSGATTNKQDINSKSTNTTTQSVSQQSSTTENVSSDKNQKADTKELPKTNSTKSNILSFVGVGILGMMVFIKRYTKKHSR</sequence>
<organism evidence="3 4">
    <name type="scientific">Streptococcus suis 6407</name>
    <dbReference type="NCBI Taxonomy" id="1214179"/>
    <lineage>
        <taxon>Bacteria</taxon>
        <taxon>Bacillati</taxon>
        <taxon>Bacillota</taxon>
        <taxon>Bacilli</taxon>
        <taxon>Lactobacillales</taxon>
        <taxon>Streptococcaceae</taxon>
        <taxon>Streptococcus</taxon>
    </lineage>
</organism>
<name>A0A075SEN4_STRSU</name>
<reference evidence="3 4" key="1">
    <citation type="journal article" date="2014" name="Genome Announc.">
        <title>Whole-Genome Sequence of Streptococcus suis Serotype 4 Reference Strain 6407.</title>
        <authorList>
            <person name="Wang K."/>
            <person name="Chen J."/>
            <person name="Yao H."/>
            <person name="Lu C."/>
        </authorList>
    </citation>
    <scope>NUCLEOTIDE SEQUENCE [LARGE SCALE GENOMIC DNA]</scope>
    <source>
        <strain evidence="3">6407</strain>
    </source>
</reference>
<feature type="transmembrane region" description="Helical" evidence="2">
    <location>
        <begin position="516"/>
        <end position="535"/>
    </location>
</feature>
<dbReference type="HOGENOM" id="CLU_504231_0_0_9"/>
<feature type="compositionally biased region" description="Low complexity" evidence="1">
    <location>
        <begin position="472"/>
        <end position="495"/>
    </location>
</feature>
<dbReference type="EMBL" id="CP008921">
    <property type="protein sequence ID" value="AIG42779.1"/>
    <property type="molecule type" value="Genomic_DNA"/>
</dbReference>
<dbReference type="PATRIC" id="fig|1214179.4.peg.241"/>
<keyword evidence="2" id="KW-0812">Transmembrane</keyword>
<protein>
    <recommendedName>
        <fullName evidence="5">Gram-positive cocci surface proteins LPxTG domain-containing protein</fullName>
    </recommendedName>
</protein>
<evidence type="ECO:0000313" key="4">
    <source>
        <dbReference type="Proteomes" id="UP000028185"/>
    </source>
</evidence>
<evidence type="ECO:0000313" key="3">
    <source>
        <dbReference type="EMBL" id="AIG42779.1"/>
    </source>
</evidence>
<gene>
    <name evidence="3" type="ORF">ID09_01350</name>
</gene>
<evidence type="ECO:0008006" key="5">
    <source>
        <dbReference type="Google" id="ProtNLM"/>
    </source>
</evidence>
<dbReference type="NCBIfam" id="TIGR01167">
    <property type="entry name" value="LPXTG_anchor"/>
    <property type="match status" value="1"/>
</dbReference>
<feature type="compositionally biased region" description="Low complexity" evidence="1">
    <location>
        <begin position="414"/>
        <end position="440"/>
    </location>
</feature>
<dbReference type="AlphaFoldDB" id="A0A075SEN4"/>
<dbReference type="RefSeq" id="WP_024390712.1">
    <property type="nucleotide sequence ID" value="NZ_ALLE01000024.1"/>
</dbReference>
<keyword evidence="2" id="KW-1133">Transmembrane helix</keyword>
<proteinExistence type="predicted"/>
<feature type="compositionally biased region" description="Polar residues" evidence="1">
    <location>
        <begin position="452"/>
        <end position="470"/>
    </location>
</feature>
<accession>A0A075SEN4</accession>
<evidence type="ECO:0000256" key="1">
    <source>
        <dbReference type="SAM" id="MobiDB-lite"/>
    </source>
</evidence>
<keyword evidence="2" id="KW-0472">Membrane</keyword>
<dbReference type="Proteomes" id="UP000028185">
    <property type="component" value="Chromosome"/>
</dbReference>
<evidence type="ECO:0000256" key="2">
    <source>
        <dbReference type="SAM" id="Phobius"/>
    </source>
</evidence>
<feature type="region of interest" description="Disordered" evidence="1">
    <location>
        <begin position="400"/>
        <end position="509"/>
    </location>
</feature>
<feature type="compositionally biased region" description="Basic and acidic residues" evidence="1">
    <location>
        <begin position="497"/>
        <end position="507"/>
    </location>
</feature>